<feature type="transmembrane region" description="Helical" evidence="1">
    <location>
        <begin position="83"/>
        <end position="103"/>
    </location>
</feature>
<feature type="transmembrane region" description="Helical" evidence="1">
    <location>
        <begin position="57"/>
        <end position="77"/>
    </location>
</feature>
<comment type="caution">
    <text evidence="2">The sequence shown here is derived from an EMBL/GenBank/DDBJ whole genome shotgun (WGS) entry which is preliminary data.</text>
</comment>
<name>A0A8I1YDL9_BRAEL</name>
<keyword evidence="1" id="KW-0812">Transmembrane</keyword>
<gene>
    <name evidence="2" type="ORF">JOH49_007654</name>
</gene>
<sequence>MRRIVGMRGVFLDLLLMGALGLMIDLDRLDGLGRGRRGGGFDHRNDGVGRGVGNRRLAHLGGVVVIMGMIVIVMVVVTMIVVAMIVVVTIILPMIMVMLMVLVMRMIMRLMLVAFVGNHAVIVVPGIMFVMLGIDGMFVGLDGGQRLGVVRALDHLALDALAMAAATGIAMARPAAMAAVLVLFLGLAVGALVGFDQRLTVGDRDLVVVGMDFAEGQEAVPVAAILDEGGLQRRLYARNLGEINVAAQLFALGGLEIKLFDAIATDHDDPGLFRVGGIDQHLVGHFGALDGGGRGSWRAQTAPPGDATVHLIRG</sequence>
<dbReference type="RefSeq" id="WP_311989537.1">
    <property type="nucleotide sequence ID" value="NZ_JAFICZ010000001.1"/>
</dbReference>
<feature type="transmembrane region" description="Helical" evidence="1">
    <location>
        <begin position="175"/>
        <end position="195"/>
    </location>
</feature>
<accession>A0A8I1YDL9</accession>
<keyword evidence="1" id="KW-1133">Transmembrane helix</keyword>
<dbReference type="AlphaFoldDB" id="A0A8I1YDL9"/>
<reference evidence="2" key="1">
    <citation type="submission" date="2021-02" db="EMBL/GenBank/DDBJ databases">
        <title>Genomic Encyclopedia of Type Strains, Phase IV (KMG-V): Genome sequencing to study the core and pangenomes of soil and plant-associated prokaryotes.</title>
        <authorList>
            <person name="Whitman W."/>
        </authorList>
    </citation>
    <scope>NUCLEOTIDE SEQUENCE</scope>
    <source>
        <strain evidence="2">USDA 406</strain>
    </source>
</reference>
<organism evidence="2 3">
    <name type="scientific">Bradyrhizobium elkanii</name>
    <dbReference type="NCBI Taxonomy" id="29448"/>
    <lineage>
        <taxon>Bacteria</taxon>
        <taxon>Pseudomonadati</taxon>
        <taxon>Pseudomonadota</taxon>
        <taxon>Alphaproteobacteria</taxon>
        <taxon>Hyphomicrobiales</taxon>
        <taxon>Nitrobacteraceae</taxon>
        <taxon>Bradyrhizobium</taxon>
    </lineage>
</organism>
<protein>
    <submittedName>
        <fullName evidence="2">Uncharacterized protein</fullName>
    </submittedName>
</protein>
<dbReference type="Proteomes" id="UP000673383">
    <property type="component" value="Unassembled WGS sequence"/>
</dbReference>
<feature type="transmembrane region" description="Helical" evidence="1">
    <location>
        <begin position="110"/>
        <end position="134"/>
    </location>
</feature>
<dbReference type="EMBL" id="JAFICZ010000001">
    <property type="protein sequence ID" value="MBP1297901.1"/>
    <property type="molecule type" value="Genomic_DNA"/>
</dbReference>
<proteinExistence type="predicted"/>
<evidence type="ECO:0000313" key="3">
    <source>
        <dbReference type="Proteomes" id="UP000673383"/>
    </source>
</evidence>
<evidence type="ECO:0000313" key="2">
    <source>
        <dbReference type="EMBL" id="MBP1297901.1"/>
    </source>
</evidence>
<keyword evidence="1" id="KW-0472">Membrane</keyword>
<dbReference type="AntiFam" id="ANF00132">
    <property type="entry name" value="Shadow ORF (opposite rne)"/>
</dbReference>
<evidence type="ECO:0000256" key="1">
    <source>
        <dbReference type="SAM" id="Phobius"/>
    </source>
</evidence>